<reference evidence="6 7" key="1">
    <citation type="submission" date="2015-12" db="EMBL/GenBank/DDBJ databases">
        <title>Draft genome sequence of Moniliophthora roreri, the causal agent of frosty pod rot of cacao.</title>
        <authorList>
            <person name="Aime M.C."/>
            <person name="Diaz-Valderrama J.R."/>
            <person name="Kijpornyongpan T."/>
            <person name="Phillips-Mora W."/>
        </authorList>
    </citation>
    <scope>NUCLEOTIDE SEQUENCE [LARGE SCALE GENOMIC DNA]</scope>
    <source>
        <strain evidence="6 7">MCA 2952</strain>
    </source>
</reference>
<dbReference type="Pfam" id="PF06644">
    <property type="entry name" value="ATP11"/>
    <property type="match status" value="1"/>
</dbReference>
<gene>
    <name evidence="6" type="ORF">WG66_15722</name>
</gene>
<dbReference type="eggNOG" id="KOG3281">
    <property type="taxonomic scope" value="Eukaryota"/>
</dbReference>
<dbReference type="InterPro" id="IPR010591">
    <property type="entry name" value="ATP11"/>
</dbReference>
<dbReference type="GO" id="GO:0033615">
    <property type="term" value="P:mitochondrial proton-transporting ATP synthase complex assembly"/>
    <property type="evidence" value="ECO:0007669"/>
    <property type="project" value="TreeGrafter"/>
</dbReference>
<evidence type="ECO:0000313" key="7">
    <source>
        <dbReference type="Proteomes" id="UP000054988"/>
    </source>
</evidence>
<name>A0A0W0F663_MONRR</name>
<evidence type="ECO:0000256" key="5">
    <source>
        <dbReference type="SAM" id="MobiDB-lite"/>
    </source>
</evidence>
<feature type="compositionally biased region" description="Polar residues" evidence="5">
    <location>
        <begin position="132"/>
        <end position="142"/>
    </location>
</feature>
<dbReference type="PANTHER" id="PTHR13126:SF0">
    <property type="entry name" value="ATP SYNTHASE MITOCHONDRIAL F1 COMPLEX ASSEMBLY FACTOR 1"/>
    <property type="match status" value="1"/>
</dbReference>
<feature type="region of interest" description="Disordered" evidence="5">
    <location>
        <begin position="246"/>
        <end position="266"/>
    </location>
</feature>
<dbReference type="AlphaFoldDB" id="A0A0W0F663"/>
<evidence type="ECO:0000256" key="4">
    <source>
        <dbReference type="ARBA" id="ARBA00023128"/>
    </source>
</evidence>
<evidence type="ECO:0000313" key="6">
    <source>
        <dbReference type="EMBL" id="KTB31666.1"/>
    </source>
</evidence>
<organism evidence="6 7">
    <name type="scientific">Moniliophthora roreri</name>
    <name type="common">Frosty pod rot fungus</name>
    <name type="synonym">Monilia roreri</name>
    <dbReference type="NCBI Taxonomy" id="221103"/>
    <lineage>
        <taxon>Eukaryota</taxon>
        <taxon>Fungi</taxon>
        <taxon>Dikarya</taxon>
        <taxon>Basidiomycota</taxon>
        <taxon>Agaricomycotina</taxon>
        <taxon>Agaricomycetes</taxon>
        <taxon>Agaricomycetidae</taxon>
        <taxon>Agaricales</taxon>
        <taxon>Marasmiineae</taxon>
        <taxon>Marasmiaceae</taxon>
        <taxon>Moniliophthora</taxon>
    </lineage>
</organism>
<feature type="compositionally biased region" description="Polar residues" evidence="5">
    <location>
        <begin position="249"/>
        <end position="261"/>
    </location>
</feature>
<dbReference type="GO" id="GO:0005739">
    <property type="term" value="C:mitochondrion"/>
    <property type="evidence" value="ECO:0007669"/>
    <property type="project" value="UniProtKB-SubCell"/>
</dbReference>
<keyword evidence="4" id="KW-0496">Mitochondrion</keyword>
<proteinExistence type="inferred from homology"/>
<feature type="compositionally biased region" description="Basic and acidic residues" evidence="5">
    <location>
        <begin position="103"/>
        <end position="112"/>
    </location>
</feature>
<evidence type="ECO:0000256" key="3">
    <source>
        <dbReference type="ARBA" id="ARBA00022946"/>
    </source>
</evidence>
<protein>
    <submittedName>
        <fullName evidence="6">Putative F1 ATPase assembly protein 11</fullName>
    </submittedName>
</protein>
<feature type="region of interest" description="Disordered" evidence="5">
    <location>
        <begin position="103"/>
        <end position="145"/>
    </location>
</feature>
<evidence type="ECO:0000256" key="1">
    <source>
        <dbReference type="ARBA" id="ARBA00004173"/>
    </source>
</evidence>
<comment type="similarity">
    <text evidence="2">Belongs to the ATP11 family.</text>
</comment>
<dbReference type="EMBL" id="LATX01002301">
    <property type="protein sequence ID" value="KTB31666.1"/>
    <property type="molecule type" value="Genomic_DNA"/>
</dbReference>
<dbReference type="PANTHER" id="PTHR13126">
    <property type="entry name" value="CHAPERONE ATP11"/>
    <property type="match status" value="1"/>
</dbReference>
<keyword evidence="3" id="KW-0809">Transit peptide</keyword>
<evidence type="ECO:0000256" key="2">
    <source>
        <dbReference type="ARBA" id="ARBA00009116"/>
    </source>
</evidence>
<sequence length="382" mass="42910">MTCRGNPDLLAIRLLDAKMHKRFAEEFPRNTILPMHRVAFRRAYRPAAKLFPQDQAIFARRALNTRGSEYESKYADKLSQRAKEKGVSISQLKELAKERLEEERARVKEANHRVLSANAKANPAKKGPDSQPLGSNSRQDSSPVKPLSTILNLPRILSGNLNATQVGALWTAYHASRSEGTGRGYLCASIPVDMYEKMAKIGAKYPSFVLPVPRPKQPNAEEVKGEEDMAYEFYFMEWGFHEAPPAPSTTPVDPLSTQSTPPDAPASKMPISTVLFTPLIEYKLRNQFATPYLILTHYTDLAQSHGIVLLRGEITPASGEGRYMLSQEDAQVLSMGLQKFYLWNDKAEDAVSSKGEQILRAFHEKQEDFDWQDMLKYGTTTS</sequence>
<comment type="caution">
    <text evidence="6">The sequence shown here is derived from an EMBL/GenBank/DDBJ whole genome shotgun (WGS) entry which is preliminary data.</text>
</comment>
<dbReference type="Proteomes" id="UP000054988">
    <property type="component" value="Unassembled WGS sequence"/>
</dbReference>
<accession>A0A0W0F663</accession>
<comment type="subcellular location">
    <subcellularLocation>
        <location evidence="1">Mitochondrion</location>
    </subcellularLocation>
</comment>